<dbReference type="NCBIfam" id="NF009888">
    <property type="entry name" value="PRK13348.1"/>
    <property type="match status" value="1"/>
</dbReference>
<evidence type="ECO:0000256" key="6">
    <source>
        <dbReference type="ARBA" id="ARBA00023163"/>
    </source>
</evidence>
<evidence type="ECO:0000256" key="3">
    <source>
        <dbReference type="ARBA" id="ARBA00023015"/>
    </source>
</evidence>
<evidence type="ECO:0000256" key="7">
    <source>
        <dbReference type="ARBA" id="ARBA00074218"/>
    </source>
</evidence>
<dbReference type="InterPro" id="IPR036388">
    <property type="entry name" value="WH-like_DNA-bd_sf"/>
</dbReference>
<keyword evidence="4" id="KW-0238">DNA-binding</keyword>
<dbReference type="PANTHER" id="PTHR30579">
    <property type="entry name" value="TRANSCRIPTIONAL REGULATOR"/>
    <property type="match status" value="1"/>
</dbReference>
<dbReference type="NCBIfam" id="NF002964">
    <property type="entry name" value="PRK03635.1"/>
    <property type="match status" value="1"/>
</dbReference>
<dbReference type="SUPFAM" id="SSF53850">
    <property type="entry name" value="Periplasmic binding protein-like II"/>
    <property type="match status" value="1"/>
</dbReference>
<evidence type="ECO:0000256" key="5">
    <source>
        <dbReference type="ARBA" id="ARBA00023159"/>
    </source>
</evidence>
<dbReference type="Gene3D" id="3.40.190.290">
    <property type="match status" value="1"/>
</dbReference>
<keyword evidence="6" id="KW-0804">Transcription</keyword>
<name>A0A076ENN8_RHOOP</name>
<accession>A0A076ENN8</accession>
<evidence type="ECO:0000256" key="2">
    <source>
        <dbReference type="ARBA" id="ARBA00022491"/>
    </source>
</evidence>
<protein>
    <recommendedName>
        <fullName evidence="7">HTH-type transcriptional regulator LysG</fullName>
    </recommendedName>
</protein>
<dbReference type="RefSeq" id="WP_112300263.1">
    <property type="nucleotide sequence ID" value="NZ_CP008947.1"/>
</dbReference>
<organism evidence="9 10">
    <name type="scientific">Rhodococcus opacus</name>
    <name type="common">Nocardia opaca</name>
    <dbReference type="NCBI Taxonomy" id="37919"/>
    <lineage>
        <taxon>Bacteria</taxon>
        <taxon>Bacillati</taxon>
        <taxon>Actinomycetota</taxon>
        <taxon>Actinomycetes</taxon>
        <taxon>Mycobacteriales</taxon>
        <taxon>Nocardiaceae</taxon>
        <taxon>Rhodococcus</taxon>
    </lineage>
</organism>
<dbReference type="eggNOG" id="COG0583">
    <property type="taxonomic scope" value="Bacteria"/>
</dbReference>
<sequence>MDLDLASLRTFAAVIDEGTFDAAARVLHITPSAVSQRIKALEQQVGRVLVQRAKPVRATESGHVVLTLARQMAHLEREAMSSLNPEEATASTLSLVVNADSLSTWMIPALARLAPEHRALFDLHREDEFHSTTLLREGTVMAAVTSVPEAVQGCTVEKLGSMRYRALCSRDYAERWLPDGPTADALAVAPMLDFDRKDELQARFLRGFTRRRLQPPRHFVPGSSAFSDAVRHGLGWGLLPELHTGDDQGLVELDPSRPIDVPLYWQRWKLDSPILAALTTAVRDGAREALR</sequence>
<proteinExistence type="inferred from homology"/>
<keyword evidence="5" id="KW-0010">Activator</keyword>
<dbReference type="Gene3D" id="1.10.10.10">
    <property type="entry name" value="Winged helix-like DNA-binding domain superfamily/Winged helix DNA-binding domain"/>
    <property type="match status" value="1"/>
</dbReference>
<comment type="similarity">
    <text evidence="1">Belongs to the LysR transcriptional regulatory family.</text>
</comment>
<evidence type="ECO:0000313" key="9">
    <source>
        <dbReference type="EMBL" id="AII07501.1"/>
    </source>
</evidence>
<feature type="domain" description="HTH lysR-type" evidence="8">
    <location>
        <begin position="3"/>
        <end position="59"/>
    </location>
</feature>
<dbReference type="Pfam" id="PF00126">
    <property type="entry name" value="HTH_1"/>
    <property type="match status" value="1"/>
</dbReference>
<dbReference type="SUPFAM" id="SSF46785">
    <property type="entry name" value="Winged helix' DNA-binding domain"/>
    <property type="match status" value="1"/>
</dbReference>
<dbReference type="AlphaFoldDB" id="A0A076ENN8"/>
<gene>
    <name evidence="9" type="ORF">EP51_23725</name>
</gene>
<evidence type="ECO:0000313" key="10">
    <source>
        <dbReference type="Proteomes" id="UP000028488"/>
    </source>
</evidence>
<dbReference type="InterPro" id="IPR050176">
    <property type="entry name" value="LTTR"/>
</dbReference>
<evidence type="ECO:0000256" key="4">
    <source>
        <dbReference type="ARBA" id="ARBA00023125"/>
    </source>
</evidence>
<evidence type="ECO:0000259" key="8">
    <source>
        <dbReference type="PROSITE" id="PS50931"/>
    </source>
</evidence>
<keyword evidence="2" id="KW-0678">Repressor</keyword>
<dbReference type="InterPro" id="IPR000847">
    <property type="entry name" value="LysR_HTH_N"/>
</dbReference>
<dbReference type="GO" id="GO:0003677">
    <property type="term" value="F:DNA binding"/>
    <property type="evidence" value="ECO:0007669"/>
    <property type="project" value="UniProtKB-KW"/>
</dbReference>
<dbReference type="GO" id="GO:0003700">
    <property type="term" value="F:DNA-binding transcription factor activity"/>
    <property type="evidence" value="ECO:0007669"/>
    <property type="project" value="InterPro"/>
</dbReference>
<evidence type="ECO:0000256" key="1">
    <source>
        <dbReference type="ARBA" id="ARBA00009437"/>
    </source>
</evidence>
<dbReference type="InterPro" id="IPR017685">
    <property type="entry name" value="ArgP"/>
</dbReference>
<reference evidence="9 10" key="1">
    <citation type="submission" date="2014-07" db="EMBL/GenBank/DDBJ databases">
        <title>Genome Sequence of Rhodococcus opacus Strain R7, a Biodegrader of Mono- and Polycyclic Aromatic Hydrocarbons.</title>
        <authorList>
            <person name="Di Gennaro P."/>
            <person name="Zampolli J."/>
            <person name="Presti I."/>
            <person name="Cappelletti M."/>
            <person name="D'Ursi P."/>
            <person name="Orro A."/>
            <person name="Mezzelani A."/>
            <person name="Milanesi L."/>
        </authorList>
    </citation>
    <scope>NUCLEOTIDE SEQUENCE [LARGE SCALE GENOMIC DNA]</scope>
    <source>
        <strain evidence="9 10">R7</strain>
    </source>
</reference>
<dbReference type="FunFam" id="1.10.10.10:FF:000456">
    <property type="entry name" value="LysR family transcriptional regulator ArgP"/>
    <property type="match status" value="1"/>
</dbReference>
<dbReference type="Pfam" id="PF03466">
    <property type="entry name" value="LysR_substrate"/>
    <property type="match status" value="1"/>
</dbReference>
<dbReference type="InterPro" id="IPR005119">
    <property type="entry name" value="LysR_subst-bd"/>
</dbReference>
<dbReference type="InterPro" id="IPR036390">
    <property type="entry name" value="WH_DNA-bd_sf"/>
</dbReference>
<dbReference type="EMBL" id="CP008947">
    <property type="protein sequence ID" value="AII07501.1"/>
    <property type="molecule type" value="Genomic_DNA"/>
</dbReference>
<dbReference type="PANTHER" id="PTHR30579:SF2">
    <property type="entry name" value="HTH-TYPE TRANSCRIPTIONAL REGULATOR ARGP"/>
    <property type="match status" value="1"/>
</dbReference>
<keyword evidence="3" id="KW-0805">Transcription regulation</keyword>
<dbReference type="Proteomes" id="UP000028488">
    <property type="component" value="Chromosome"/>
</dbReference>
<dbReference type="NCBIfam" id="TIGR03298">
    <property type="entry name" value="argP"/>
    <property type="match status" value="1"/>
</dbReference>
<dbReference type="PROSITE" id="PS50931">
    <property type="entry name" value="HTH_LYSR"/>
    <property type="match status" value="1"/>
</dbReference>